<evidence type="ECO:0000256" key="1">
    <source>
        <dbReference type="SAM" id="MobiDB-lite"/>
    </source>
</evidence>
<reference evidence="2 3" key="1">
    <citation type="submission" date="2021-04" db="EMBL/GenBank/DDBJ databases">
        <authorList>
            <person name="Rakotoarivonina H."/>
        </authorList>
    </citation>
    <scope>NUCLEOTIDE SEQUENCE [LARGE SCALE GENOMIC DNA]</scope>
    <source>
        <strain evidence="2 3">XE</strain>
    </source>
</reference>
<organism evidence="2 3">
    <name type="scientific">Thermobacillus xylanilyticus</name>
    <dbReference type="NCBI Taxonomy" id="76633"/>
    <lineage>
        <taxon>Bacteria</taxon>
        <taxon>Bacillati</taxon>
        <taxon>Bacillota</taxon>
        <taxon>Bacilli</taxon>
        <taxon>Bacillales</taxon>
        <taxon>Paenibacillaceae</taxon>
        <taxon>Thermobacillus</taxon>
    </lineage>
</organism>
<evidence type="ECO:0000313" key="2">
    <source>
        <dbReference type="EMBL" id="CAG5091800.1"/>
    </source>
</evidence>
<gene>
    <name evidence="2" type="primary">txxe 3154</name>
    <name evidence="2" type="ORF">TXXE_16465</name>
</gene>
<name>A0ABN7S8I4_THEXY</name>
<evidence type="ECO:0000313" key="3">
    <source>
        <dbReference type="Proteomes" id="UP000681526"/>
    </source>
</evidence>
<accession>A0ABN7S8I4</accession>
<comment type="caution">
    <text evidence="2">The sequence shown here is derived from an EMBL/GenBank/DDBJ whole genome shotgun (WGS) entry which is preliminary data.</text>
</comment>
<dbReference type="Proteomes" id="UP000681526">
    <property type="component" value="Unassembled WGS sequence"/>
</dbReference>
<keyword evidence="3" id="KW-1185">Reference proteome</keyword>
<dbReference type="EMBL" id="CAJRAY010000083">
    <property type="protein sequence ID" value="CAG5091800.1"/>
    <property type="molecule type" value="Genomic_DNA"/>
</dbReference>
<proteinExistence type="predicted"/>
<protein>
    <submittedName>
        <fullName evidence="2">Uncharacterized protein</fullName>
    </submittedName>
</protein>
<feature type="region of interest" description="Disordered" evidence="1">
    <location>
        <begin position="45"/>
        <end position="78"/>
    </location>
</feature>
<sequence>MRRRIASNESISIRTSGRSPYFSNRRSIIVRYHVPLANRIIGMPSRSAMRSPAPGAAPSTYRPRGSTSSRWSSNSGTQRTCASSSIIEATRPKSALRSRTSETISCVLPVTALMSASGCAPVIIRISSGSVVCSVVRLAPMSTVVLPPSRWPLIVCR</sequence>
<feature type="compositionally biased region" description="Low complexity" evidence="1">
    <location>
        <begin position="64"/>
        <end position="77"/>
    </location>
</feature>